<feature type="compositionally biased region" description="Polar residues" evidence="1">
    <location>
        <begin position="65"/>
        <end position="75"/>
    </location>
</feature>
<gene>
    <name evidence="2" type="ORF">M9458_004418</name>
</gene>
<organism evidence="2 3">
    <name type="scientific">Cirrhinus mrigala</name>
    <name type="common">Mrigala</name>
    <dbReference type="NCBI Taxonomy" id="683832"/>
    <lineage>
        <taxon>Eukaryota</taxon>
        <taxon>Metazoa</taxon>
        <taxon>Chordata</taxon>
        <taxon>Craniata</taxon>
        <taxon>Vertebrata</taxon>
        <taxon>Euteleostomi</taxon>
        <taxon>Actinopterygii</taxon>
        <taxon>Neopterygii</taxon>
        <taxon>Teleostei</taxon>
        <taxon>Ostariophysi</taxon>
        <taxon>Cypriniformes</taxon>
        <taxon>Cyprinidae</taxon>
        <taxon>Labeoninae</taxon>
        <taxon>Labeonini</taxon>
        <taxon>Cirrhinus</taxon>
    </lineage>
</organism>
<evidence type="ECO:0000313" key="3">
    <source>
        <dbReference type="Proteomes" id="UP001529510"/>
    </source>
</evidence>
<protein>
    <submittedName>
        <fullName evidence="2">Uncharacterized protein</fullName>
    </submittedName>
</protein>
<accession>A0ABD0RSA6</accession>
<dbReference type="Proteomes" id="UP001529510">
    <property type="component" value="Unassembled WGS sequence"/>
</dbReference>
<keyword evidence="3" id="KW-1185">Reference proteome</keyword>
<name>A0ABD0RSA6_CIRMR</name>
<dbReference type="AlphaFoldDB" id="A0ABD0RSA6"/>
<reference evidence="2 3" key="1">
    <citation type="submission" date="2024-05" db="EMBL/GenBank/DDBJ databases">
        <title>Genome sequencing and assembly of Indian major carp, Cirrhinus mrigala (Hamilton, 1822).</title>
        <authorList>
            <person name="Mohindra V."/>
            <person name="Chowdhury L.M."/>
            <person name="Lal K."/>
            <person name="Jena J.K."/>
        </authorList>
    </citation>
    <scope>NUCLEOTIDE SEQUENCE [LARGE SCALE GENOMIC DNA]</scope>
    <source>
        <strain evidence="2">CM1030</strain>
        <tissue evidence="2">Blood</tissue>
    </source>
</reference>
<proteinExistence type="predicted"/>
<feature type="non-terminal residue" evidence="2">
    <location>
        <position position="1"/>
    </location>
</feature>
<sequence>WHWSAVPYSAGTLKRITDSNDQHPHLLSHVPCLGIRASRCLLPSPCRLRFDLANPVRVPPVPMSTPAQQEKSFSSMLPAGTGF</sequence>
<feature type="region of interest" description="Disordered" evidence="1">
    <location>
        <begin position="61"/>
        <end position="83"/>
    </location>
</feature>
<evidence type="ECO:0000313" key="2">
    <source>
        <dbReference type="EMBL" id="KAL0201231.1"/>
    </source>
</evidence>
<dbReference type="EMBL" id="JAMKFB020000002">
    <property type="protein sequence ID" value="KAL0201231.1"/>
    <property type="molecule type" value="Genomic_DNA"/>
</dbReference>
<evidence type="ECO:0000256" key="1">
    <source>
        <dbReference type="SAM" id="MobiDB-lite"/>
    </source>
</evidence>
<comment type="caution">
    <text evidence="2">The sequence shown here is derived from an EMBL/GenBank/DDBJ whole genome shotgun (WGS) entry which is preliminary data.</text>
</comment>